<dbReference type="EMBL" id="JABEZW010000004">
    <property type="protein sequence ID" value="MBA0763211.1"/>
    <property type="molecule type" value="Genomic_DNA"/>
</dbReference>
<reference evidence="1 2" key="1">
    <citation type="journal article" date="2019" name="Genome Biol. Evol.">
        <title>Insights into the evolution of the New World diploid cottons (Gossypium, subgenus Houzingenia) based on genome sequencing.</title>
        <authorList>
            <person name="Grover C.E."/>
            <person name="Arick M.A. 2nd"/>
            <person name="Thrash A."/>
            <person name="Conover J.L."/>
            <person name="Sanders W.S."/>
            <person name="Peterson D.G."/>
            <person name="Frelichowski J.E."/>
            <person name="Scheffler J.A."/>
            <person name="Scheffler B.E."/>
            <person name="Wendel J.F."/>
        </authorList>
    </citation>
    <scope>NUCLEOTIDE SEQUENCE [LARGE SCALE GENOMIC DNA]</scope>
    <source>
        <strain evidence="1">8</strain>
        <tissue evidence="1">Leaf</tissue>
    </source>
</reference>
<proteinExistence type="predicted"/>
<sequence>MGCKNLIILKICLVQYRLNMWGKAWELTPKKKVPPWSIPGRRMNLKRHSSSNI</sequence>
<dbReference type="Proteomes" id="UP000593568">
    <property type="component" value="Unassembled WGS sequence"/>
</dbReference>
<keyword evidence="2" id="KW-1185">Reference proteome</keyword>
<evidence type="ECO:0000313" key="2">
    <source>
        <dbReference type="Proteomes" id="UP000593568"/>
    </source>
</evidence>
<protein>
    <submittedName>
        <fullName evidence="1">Uncharacterized protein</fullName>
    </submittedName>
</protein>
<accession>A0A7J9DR89</accession>
<evidence type="ECO:0000313" key="1">
    <source>
        <dbReference type="EMBL" id="MBA0763211.1"/>
    </source>
</evidence>
<name>A0A7J9DR89_9ROSI</name>
<gene>
    <name evidence="1" type="ORF">Gotri_012700</name>
</gene>
<comment type="caution">
    <text evidence="1">The sequence shown here is derived from an EMBL/GenBank/DDBJ whole genome shotgun (WGS) entry which is preliminary data.</text>
</comment>
<dbReference type="AlphaFoldDB" id="A0A7J9DR89"/>
<organism evidence="1 2">
    <name type="scientific">Gossypium trilobum</name>
    <dbReference type="NCBI Taxonomy" id="34281"/>
    <lineage>
        <taxon>Eukaryota</taxon>
        <taxon>Viridiplantae</taxon>
        <taxon>Streptophyta</taxon>
        <taxon>Embryophyta</taxon>
        <taxon>Tracheophyta</taxon>
        <taxon>Spermatophyta</taxon>
        <taxon>Magnoliopsida</taxon>
        <taxon>eudicotyledons</taxon>
        <taxon>Gunneridae</taxon>
        <taxon>Pentapetalae</taxon>
        <taxon>rosids</taxon>
        <taxon>malvids</taxon>
        <taxon>Malvales</taxon>
        <taxon>Malvaceae</taxon>
        <taxon>Malvoideae</taxon>
        <taxon>Gossypium</taxon>
    </lineage>
</organism>